<name>A0A4P8EG52_9RHOB</name>
<dbReference type="EMBL" id="CP039964">
    <property type="protein sequence ID" value="QCO56120.1"/>
    <property type="molecule type" value="Genomic_DNA"/>
</dbReference>
<keyword evidence="4" id="KW-1185">Reference proteome</keyword>
<accession>A0A4P8EG52</accession>
<dbReference type="GO" id="GO:0016758">
    <property type="term" value="F:hexosyltransferase activity"/>
    <property type="evidence" value="ECO:0007669"/>
    <property type="project" value="TreeGrafter"/>
</dbReference>
<evidence type="ECO:0000313" key="3">
    <source>
        <dbReference type="EMBL" id="QCO56120.1"/>
    </source>
</evidence>
<dbReference type="CDD" id="cd06533">
    <property type="entry name" value="Glyco_transf_WecG_TagA"/>
    <property type="match status" value="1"/>
</dbReference>
<dbReference type="OrthoDB" id="9771846at2"/>
<evidence type="ECO:0000256" key="1">
    <source>
        <dbReference type="ARBA" id="ARBA00022676"/>
    </source>
</evidence>
<dbReference type="Proteomes" id="UP000298631">
    <property type="component" value="Chromosome"/>
</dbReference>
<keyword evidence="2 3" id="KW-0808">Transferase</keyword>
<dbReference type="NCBIfam" id="TIGR00696">
    <property type="entry name" value="wecG_tagA_cpsF"/>
    <property type="match status" value="1"/>
</dbReference>
<dbReference type="InterPro" id="IPR004629">
    <property type="entry name" value="WecG_TagA_CpsF"/>
</dbReference>
<evidence type="ECO:0000313" key="4">
    <source>
        <dbReference type="Proteomes" id="UP000298631"/>
    </source>
</evidence>
<evidence type="ECO:0000256" key="2">
    <source>
        <dbReference type="ARBA" id="ARBA00022679"/>
    </source>
</evidence>
<dbReference type="RefSeq" id="WP_137193905.1">
    <property type="nucleotide sequence ID" value="NZ_CP039964.1"/>
</dbReference>
<sequence>MQFAFNTTKIVVTHKDAAATIEEVETRLIDGRGFALATINLDHLTKLRSNPEFLKAYAKQDIVVTDGNPLVWLSHLAHKPVCLVPGADLVIPLVETAARTNRPVVLLGSTDAALTGAARHLTKLVPNVKFARCIAPIHGFDPTGEAARAILEEVRQVGPCLCLVALGAPKQEILSALGRDLAPQAGFACIGAGVDFLAGDQVRAPQWVRKMALEWAWRMMQNPKRLVPRYAACAAILPGQCIEAIKQR</sequence>
<reference evidence="3 4" key="1">
    <citation type="submission" date="2019-05" db="EMBL/GenBank/DDBJ databases">
        <title>Pseudorhodobacter turbinis sp. nov., isolated from the gut of the Korean turban shell.</title>
        <authorList>
            <person name="Jeong Y.-S."/>
            <person name="Kang W.-R."/>
            <person name="Bae J.-W."/>
        </authorList>
    </citation>
    <scope>NUCLEOTIDE SEQUENCE [LARGE SCALE GENOMIC DNA]</scope>
    <source>
        <strain evidence="3 4">S12M18</strain>
    </source>
</reference>
<proteinExistence type="predicted"/>
<dbReference type="Pfam" id="PF03808">
    <property type="entry name" value="Glyco_tran_WecG"/>
    <property type="match status" value="1"/>
</dbReference>
<keyword evidence="1" id="KW-0328">Glycosyltransferase</keyword>
<dbReference type="KEGG" id="pseb:EOK75_10495"/>
<gene>
    <name evidence="3" type="ORF">EOK75_10495</name>
</gene>
<dbReference type="AlphaFoldDB" id="A0A4P8EG52"/>
<protein>
    <submittedName>
        <fullName evidence="3">WecB/TagA/CpsF family glycosyltransferase</fullName>
    </submittedName>
</protein>
<organism evidence="3 4">
    <name type="scientific">Pseudorhodobacter turbinis</name>
    <dbReference type="NCBI Taxonomy" id="2500533"/>
    <lineage>
        <taxon>Bacteria</taxon>
        <taxon>Pseudomonadati</taxon>
        <taxon>Pseudomonadota</taxon>
        <taxon>Alphaproteobacteria</taxon>
        <taxon>Rhodobacterales</taxon>
        <taxon>Paracoccaceae</taxon>
        <taxon>Pseudorhodobacter</taxon>
    </lineage>
</organism>
<dbReference type="PANTHER" id="PTHR34136:SF1">
    <property type="entry name" value="UDP-N-ACETYL-D-MANNOSAMINURONIC ACID TRANSFERASE"/>
    <property type="match status" value="1"/>
</dbReference>
<dbReference type="PANTHER" id="PTHR34136">
    <property type="match status" value="1"/>
</dbReference>